<gene>
    <name evidence="7" type="ORF">SAMN02745691_00768</name>
</gene>
<dbReference type="OrthoDB" id="9783374at2"/>
<dbReference type="PANTHER" id="PTHR10587:SF133">
    <property type="entry name" value="CHITIN DEACETYLASE 1-RELATED"/>
    <property type="match status" value="1"/>
</dbReference>
<protein>
    <submittedName>
        <fullName evidence="7">Peptidoglycan/xylan/chitin deacetylase, PgdA/CDA1 family</fullName>
    </submittedName>
</protein>
<keyword evidence="4" id="KW-0732">Signal</keyword>
<dbReference type="RefSeq" id="WP_094757292.1">
    <property type="nucleotide sequence ID" value="NZ_FQYT01000006.1"/>
</dbReference>
<evidence type="ECO:0000313" key="7">
    <source>
        <dbReference type="EMBL" id="SHI75013.1"/>
    </source>
</evidence>
<dbReference type="Pfam" id="PF01522">
    <property type="entry name" value="Polysacc_deac_1"/>
    <property type="match status" value="1"/>
</dbReference>
<dbReference type="InterPro" id="IPR011330">
    <property type="entry name" value="Glyco_hydro/deAcase_b/a-brl"/>
</dbReference>
<dbReference type="Proteomes" id="UP000184342">
    <property type="component" value="Unassembled WGS sequence"/>
</dbReference>
<evidence type="ECO:0000256" key="2">
    <source>
        <dbReference type="ARBA" id="ARBA00022801"/>
    </source>
</evidence>
<accession>A0A1M6DPD4</accession>
<sequence>MKGNSRIRKILFTMLLMLLLVTASSCRPSGGKDGTTTGIPTETTGDTTTEATVESSTEITTETSAETTTQPSTTQPPTTQSPTTGSLTPIIYVGQVLKIPASGGAVTSSQVVSGGVIAADGKQIALTFDAGWLYDQTEPLLNVLDAYDVKSTFFLRGYWVSDHPQLAKEIAGRGHEIENHSLTHSHMTAMTDVQILNEMVQSTDIILSTTGIRPHLFRPPFGEYDARMLPILGAEGYDYTVMWTVDSHDWAEELNGVAITEAYLINRVLSNATDNGIVLMHVGGYHTVEALPEIITGLKNAGYSLVTVNDMLPASSGADGYVLYTVVKGDTLYAISRRYGISVEELIEFNNLR</sequence>
<dbReference type="PROSITE" id="PS51257">
    <property type="entry name" value="PROKAR_LIPOPROTEIN"/>
    <property type="match status" value="1"/>
</dbReference>
<dbReference type="AlphaFoldDB" id="A0A1M6DPD4"/>
<dbReference type="GO" id="GO:0046872">
    <property type="term" value="F:metal ion binding"/>
    <property type="evidence" value="ECO:0007669"/>
    <property type="project" value="UniProtKB-KW"/>
</dbReference>
<organism evidence="7 8">
    <name type="scientific">Parasporobacterium paucivorans DSM 15970</name>
    <dbReference type="NCBI Taxonomy" id="1122934"/>
    <lineage>
        <taxon>Bacteria</taxon>
        <taxon>Bacillati</taxon>
        <taxon>Bacillota</taxon>
        <taxon>Clostridia</taxon>
        <taxon>Lachnospirales</taxon>
        <taxon>Lachnospiraceae</taxon>
        <taxon>Parasporobacterium</taxon>
    </lineage>
</organism>
<dbReference type="InterPro" id="IPR002509">
    <property type="entry name" value="NODB_dom"/>
</dbReference>
<feature type="domain" description="NodB homology" evidence="5">
    <location>
        <begin position="122"/>
        <end position="306"/>
    </location>
</feature>
<feature type="compositionally biased region" description="Low complexity" evidence="3">
    <location>
        <begin position="34"/>
        <end position="85"/>
    </location>
</feature>
<dbReference type="SUPFAM" id="SSF54106">
    <property type="entry name" value="LysM domain"/>
    <property type="match status" value="1"/>
</dbReference>
<evidence type="ECO:0000256" key="4">
    <source>
        <dbReference type="SAM" id="SignalP"/>
    </source>
</evidence>
<keyword evidence="1" id="KW-0479">Metal-binding</keyword>
<dbReference type="GO" id="GO:0016020">
    <property type="term" value="C:membrane"/>
    <property type="evidence" value="ECO:0007669"/>
    <property type="project" value="TreeGrafter"/>
</dbReference>
<dbReference type="CDD" id="cd10917">
    <property type="entry name" value="CE4_NodB_like_6s_7s"/>
    <property type="match status" value="1"/>
</dbReference>
<evidence type="ECO:0000259" key="5">
    <source>
        <dbReference type="PROSITE" id="PS51677"/>
    </source>
</evidence>
<dbReference type="Gene3D" id="3.20.20.370">
    <property type="entry name" value="Glycoside hydrolase/deacetylase"/>
    <property type="match status" value="1"/>
</dbReference>
<feature type="region of interest" description="Disordered" evidence="3">
    <location>
        <begin position="27"/>
        <end position="85"/>
    </location>
</feature>
<evidence type="ECO:0000313" key="8">
    <source>
        <dbReference type="Proteomes" id="UP000184342"/>
    </source>
</evidence>
<evidence type="ECO:0000256" key="1">
    <source>
        <dbReference type="ARBA" id="ARBA00022723"/>
    </source>
</evidence>
<dbReference type="SUPFAM" id="SSF88713">
    <property type="entry name" value="Glycoside hydrolase/deacetylase"/>
    <property type="match status" value="1"/>
</dbReference>
<keyword evidence="2" id="KW-0378">Hydrolase</keyword>
<dbReference type="Pfam" id="PF01476">
    <property type="entry name" value="LysM"/>
    <property type="match status" value="1"/>
</dbReference>
<dbReference type="STRING" id="1122934.SAMN02745691_00768"/>
<feature type="domain" description="LysM" evidence="6">
    <location>
        <begin position="322"/>
        <end position="353"/>
    </location>
</feature>
<proteinExistence type="predicted"/>
<dbReference type="CDD" id="cd00118">
    <property type="entry name" value="LysM"/>
    <property type="match status" value="1"/>
</dbReference>
<dbReference type="PANTHER" id="PTHR10587">
    <property type="entry name" value="GLYCOSYL TRANSFERASE-RELATED"/>
    <property type="match status" value="1"/>
</dbReference>
<dbReference type="InterPro" id="IPR018392">
    <property type="entry name" value="LysM"/>
</dbReference>
<feature type="signal peptide" evidence="4">
    <location>
        <begin position="1"/>
        <end position="25"/>
    </location>
</feature>
<name>A0A1M6DPD4_9FIRM</name>
<dbReference type="PROSITE" id="PS51677">
    <property type="entry name" value="NODB"/>
    <property type="match status" value="1"/>
</dbReference>
<dbReference type="PROSITE" id="PS51782">
    <property type="entry name" value="LYSM"/>
    <property type="match status" value="1"/>
</dbReference>
<evidence type="ECO:0000256" key="3">
    <source>
        <dbReference type="SAM" id="MobiDB-lite"/>
    </source>
</evidence>
<reference evidence="7 8" key="1">
    <citation type="submission" date="2016-11" db="EMBL/GenBank/DDBJ databases">
        <authorList>
            <person name="Jaros S."/>
            <person name="Januszkiewicz K."/>
            <person name="Wedrychowicz H."/>
        </authorList>
    </citation>
    <scope>NUCLEOTIDE SEQUENCE [LARGE SCALE GENOMIC DNA]</scope>
    <source>
        <strain evidence="7 8">DSM 15970</strain>
    </source>
</reference>
<evidence type="ECO:0000259" key="6">
    <source>
        <dbReference type="PROSITE" id="PS51782"/>
    </source>
</evidence>
<dbReference type="InterPro" id="IPR050248">
    <property type="entry name" value="Polysacc_deacetylase_ArnD"/>
</dbReference>
<dbReference type="Gene3D" id="3.10.350.10">
    <property type="entry name" value="LysM domain"/>
    <property type="match status" value="1"/>
</dbReference>
<keyword evidence="8" id="KW-1185">Reference proteome</keyword>
<dbReference type="InterPro" id="IPR036779">
    <property type="entry name" value="LysM_dom_sf"/>
</dbReference>
<dbReference type="GO" id="GO:0005975">
    <property type="term" value="P:carbohydrate metabolic process"/>
    <property type="evidence" value="ECO:0007669"/>
    <property type="project" value="InterPro"/>
</dbReference>
<dbReference type="GO" id="GO:0016810">
    <property type="term" value="F:hydrolase activity, acting on carbon-nitrogen (but not peptide) bonds"/>
    <property type="evidence" value="ECO:0007669"/>
    <property type="project" value="InterPro"/>
</dbReference>
<feature type="chain" id="PRO_5039213127" evidence="4">
    <location>
        <begin position="26"/>
        <end position="353"/>
    </location>
</feature>
<dbReference type="EMBL" id="FQYT01000006">
    <property type="protein sequence ID" value="SHI75013.1"/>
    <property type="molecule type" value="Genomic_DNA"/>
</dbReference>